<organism evidence="1 2">
    <name type="scientific">Gossypium anomalum</name>
    <dbReference type="NCBI Taxonomy" id="47600"/>
    <lineage>
        <taxon>Eukaryota</taxon>
        <taxon>Viridiplantae</taxon>
        <taxon>Streptophyta</taxon>
        <taxon>Embryophyta</taxon>
        <taxon>Tracheophyta</taxon>
        <taxon>Spermatophyta</taxon>
        <taxon>Magnoliopsida</taxon>
        <taxon>eudicotyledons</taxon>
        <taxon>Gunneridae</taxon>
        <taxon>Pentapetalae</taxon>
        <taxon>rosids</taxon>
        <taxon>malvids</taxon>
        <taxon>Malvales</taxon>
        <taxon>Malvaceae</taxon>
        <taxon>Malvoideae</taxon>
        <taxon>Gossypium</taxon>
    </lineage>
</organism>
<reference evidence="1 2" key="1">
    <citation type="journal article" date="2021" name="bioRxiv">
        <title>The Gossypium anomalum genome as a resource for cotton improvement and evolutionary analysis of hybrid incompatibility.</title>
        <authorList>
            <person name="Grover C.E."/>
            <person name="Yuan D."/>
            <person name="Arick M.A."/>
            <person name="Miller E.R."/>
            <person name="Hu G."/>
            <person name="Peterson D.G."/>
            <person name="Wendel J.F."/>
            <person name="Udall J.A."/>
        </authorList>
    </citation>
    <scope>NUCLEOTIDE SEQUENCE [LARGE SCALE GENOMIC DNA]</scope>
    <source>
        <strain evidence="1">JFW-Udall</strain>
        <tissue evidence="1">Leaf</tissue>
    </source>
</reference>
<dbReference type="EMBL" id="JAHUZN010000004">
    <property type="protein sequence ID" value="KAG8496009.1"/>
    <property type="molecule type" value="Genomic_DNA"/>
</dbReference>
<evidence type="ECO:0000313" key="1">
    <source>
        <dbReference type="EMBL" id="KAG8496009.1"/>
    </source>
</evidence>
<keyword evidence="2" id="KW-1185">Reference proteome</keyword>
<sequence length="288" mass="32678">MNGNTLQNERPLEGHTLPAINQEVSRSLTLRLNHLSRRKDHWLLGSSNCNIQYLNVRVDITQVSKLIDVHTRTWNEELIRSVFTSQEANRIPCIPLAQIRCNDRVVWRGKRTSEYTMMSGCKLLIKDHWLLGSSNCNIQYLNVRVDITQVSKLIDVHTRTWNEELIRSVFTSQEANRILCIPLAQIRCNDKVVWRGKRTSEYTMMSGCKLLIKDVVLQADFTQVTGRGSMDSALSKIAKAFDASSFKAFALSCAIQKALDKGFSGVVLEPDYGNDLLDFGLGCSNFIH</sequence>
<name>A0A8J5ZRC0_9ROSI</name>
<dbReference type="Proteomes" id="UP000701853">
    <property type="component" value="Chromosome 4"/>
</dbReference>
<accession>A0A8J5ZRC0</accession>
<dbReference type="AlphaFoldDB" id="A0A8J5ZRC0"/>
<comment type="caution">
    <text evidence="1">The sequence shown here is derived from an EMBL/GenBank/DDBJ whole genome shotgun (WGS) entry which is preliminary data.</text>
</comment>
<dbReference type="OrthoDB" id="1001780at2759"/>
<protein>
    <submittedName>
        <fullName evidence="1">Uncharacterized protein</fullName>
    </submittedName>
</protein>
<proteinExistence type="predicted"/>
<evidence type="ECO:0000313" key="2">
    <source>
        <dbReference type="Proteomes" id="UP000701853"/>
    </source>
</evidence>
<gene>
    <name evidence="1" type="ORF">CXB51_007580</name>
</gene>